<feature type="transmembrane region" description="Helical" evidence="8">
    <location>
        <begin position="398"/>
        <end position="419"/>
    </location>
</feature>
<dbReference type="EMBL" id="ML976080">
    <property type="protein sequence ID" value="KAF1939493.1"/>
    <property type="molecule type" value="Genomic_DNA"/>
</dbReference>
<dbReference type="GO" id="GO:0016020">
    <property type="term" value="C:membrane"/>
    <property type="evidence" value="ECO:0007669"/>
    <property type="project" value="UniProtKB-SubCell"/>
</dbReference>
<dbReference type="SUPFAM" id="SSF103473">
    <property type="entry name" value="MFS general substrate transporter"/>
    <property type="match status" value="1"/>
</dbReference>
<dbReference type="PANTHER" id="PTHR11360">
    <property type="entry name" value="MONOCARBOXYLATE TRANSPORTER"/>
    <property type="match status" value="1"/>
</dbReference>
<feature type="transmembrane region" description="Helical" evidence="8">
    <location>
        <begin position="30"/>
        <end position="51"/>
    </location>
</feature>
<reference evidence="10" key="1">
    <citation type="journal article" date="2020" name="Stud. Mycol.">
        <title>101 Dothideomycetes genomes: a test case for predicting lifestyles and emergence of pathogens.</title>
        <authorList>
            <person name="Haridas S."/>
            <person name="Albert R."/>
            <person name="Binder M."/>
            <person name="Bloem J."/>
            <person name="Labutti K."/>
            <person name="Salamov A."/>
            <person name="Andreopoulos B."/>
            <person name="Baker S."/>
            <person name="Barry K."/>
            <person name="Bills G."/>
            <person name="Bluhm B."/>
            <person name="Cannon C."/>
            <person name="Castanera R."/>
            <person name="Culley D."/>
            <person name="Daum C."/>
            <person name="Ezra D."/>
            <person name="Gonzalez J."/>
            <person name="Henrissat B."/>
            <person name="Kuo A."/>
            <person name="Liang C."/>
            <person name="Lipzen A."/>
            <person name="Lutzoni F."/>
            <person name="Magnuson J."/>
            <person name="Mondo S."/>
            <person name="Nolan M."/>
            <person name="Ohm R."/>
            <person name="Pangilinan J."/>
            <person name="Park H.-J."/>
            <person name="Ramirez L."/>
            <person name="Alfaro M."/>
            <person name="Sun H."/>
            <person name="Tritt A."/>
            <person name="Yoshinaga Y."/>
            <person name="Zwiers L.-H."/>
            <person name="Turgeon B."/>
            <person name="Goodwin S."/>
            <person name="Spatafora J."/>
            <person name="Crous P."/>
            <person name="Grigoriev I."/>
        </authorList>
    </citation>
    <scope>NUCLEOTIDE SEQUENCE</scope>
    <source>
        <strain evidence="10">CBS 161.51</strain>
    </source>
</reference>
<dbReference type="Pfam" id="PF07690">
    <property type="entry name" value="MFS_1"/>
    <property type="match status" value="1"/>
</dbReference>
<dbReference type="PROSITE" id="PS50850">
    <property type="entry name" value="MFS"/>
    <property type="match status" value="1"/>
</dbReference>
<feature type="transmembrane region" description="Helical" evidence="8">
    <location>
        <begin position="325"/>
        <end position="351"/>
    </location>
</feature>
<feature type="transmembrane region" description="Helical" evidence="8">
    <location>
        <begin position="269"/>
        <end position="288"/>
    </location>
</feature>
<sequence>MSDASTKEDVPPMRIPEEQPELAPEGGTRAWLCVVGAFLNIFCRFGFLNAIGVFQTTYQETSLREYTPSEISWIFATQLALMWAPGPIFGRLVDTYGPAPVLYPCSILCVFSLCMTSLADQYYQIFLSQGLGFGIGAGGVFTTSMVCVGQWHVRRRALATGIVTAGSSFGGVIFPIFFNRVMLKVGFYAAVRYTALMIGVLMAASCFLITSRLPRKKWDREAKWFDLTLFKEKQFALFTIGAHFGMWAITVPLAFLPGMALEQGFSSSLALYLISILNASSIFGRIVPSYFADHFGSFNVVTISAGMSGVCILTLWLPFSYQPSHAGLIVFALAYGFFSGAFISLLMPCVAKAGTIETLGRRFGTYQIIMSISNLTGLPITGAILVRQGGADYSGLQVFAGASCLLGSSILVGATYLLGNAKGTRKV</sequence>
<feature type="transmembrane region" description="Helical" evidence="8">
    <location>
        <begin position="125"/>
        <end position="146"/>
    </location>
</feature>
<comment type="similarity">
    <text evidence="2">Belongs to the major facilitator superfamily. Monocarboxylate porter (TC 2.A.1.13) family.</text>
</comment>
<feature type="transmembrane region" description="Helical" evidence="8">
    <location>
        <begin position="158"/>
        <end position="178"/>
    </location>
</feature>
<evidence type="ECO:0000313" key="10">
    <source>
        <dbReference type="EMBL" id="KAF1939493.1"/>
    </source>
</evidence>
<keyword evidence="6 8" id="KW-0472">Membrane</keyword>
<feature type="transmembrane region" description="Helical" evidence="8">
    <location>
        <begin position="71"/>
        <end position="89"/>
    </location>
</feature>
<dbReference type="AlphaFoldDB" id="A0A6A5SHC4"/>
<keyword evidence="4 8" id="KW-0812">Transmembrane</keyword>
<evidence type="ECO:0000256" key="8">
    <source>
        <dbReference type="SAM" id="Phobius"/>
    </source>
</evidence>
<evidence type="ECO:0000256" key="7">
    <source>
        <dbReference type="SAM" id="MobiDB-lite"/>
    </source>
</evidence>
<protein>
    <submittedName>
        <fullName evidence="10">MFS general substrate transporter</fullName>
    </submittedName>
</protein>
<evidence type="ECO:0000256" key="6">
    <source>
        <dbReference type="ARBA" id="ARBA00023136"/>
    </source>
</evidence>
<evidence type="ECO:0000256" key="5">
    <source>
        <dbReference type="ARBA" id="ARBA00022989"/>
    </source>
</evidence>
<feature type="compositionally biased region" description="Basic and acidic residues" evidence="7">
    <location>
        <begin position="1"/>
        <end position="17"/>
    </location>
</feature>
<feature type="transmembrane region" description="Helical" evidence="8">
    <location>
        <begin position="300"/>
        <end position="319"/>
    </location>
</feature>
<keyword evidence="11" id="KW-1185">Reference proteome</keyword>
<proteinExistence type="inferred from homology"/>
<dbReference type="InterPro" id="IPR036259">
    <property type="entry name" value="MFS_trans_sf"/>
</dbReference>
<feature type="domain" description="Major facilitator superfamily (MFS) profile" evidence="9">
    <location>
        <begin position="29"/>
        <end position="425"/>
    </location>
</feature>
<keyword evidence="3" id="KW-0813">Transport</keyword>
<evidence type="ECO:0000256" key="4">
    <source>
        <dbReference type="ARBA" id="ARBA00022692"/>
    </source>
</evidence>
<feature type="transmembrane region" description="Helical" evidence="8">
    <location>
        <begin position="235"/>
        <end position="257"/>
    </location>
</feature>
<comment type="subcellular location">
    <subcellularLocation>
        <location evidence="1">Membrane</location>
        <topology evidence="1">Multi-pass membrane protein</topology>
    </subcellularLocation>
</comment>
<name>A0A6A5SHC4_9PLEO</name>
<dbReference type="Gene3D" id="1.20.1250.20">
    <property type="entry name" value="MFS general substrate transporter like domains"/>
    <property type="match status" value="2"/>
</dbReference>
<organism evidence="10 11">
    <name type="scientific">Clathrospora elynae</name>
    <dbReference type="NCBI Taxonomy" id="706981"/>
    <lineage>
        <taxon>Eukaryota</taxon>
        <taxon>Fungi</taxon>
        <taxon>Dikarya</taxon>
        <taxon>Ascomycota</taxon>
        <taxon>Pezizomycotina</taxon>
        <taxon>Dothideomycetes</taxon>
        <taxon>Pleosporomycetidae</taxon>
        <taxon>Pleosporales</taxon>
        <taxon>Diademaceae</taxon>
        <taxon>Clathrospora</taxon>
    </lineage>
</organism>
<dbReference type="Proteomes" id="UP000800038">
    <property type="component" value="Unassembled WGS sequence"/>
</dbReference>
<feature type="transmembrane region" description="Helical" evidence="8">
    <location>
        <begin position="190"/>
        <end position="214"/>
    </location>
</feature>
<gene>
    <name evidence="10" type="ORF">EJ02DRAFT_408472</name>
</gene>
<evidence type="ECO:0000259" key="9">
    <source>
        <dbReference type="PROSITE" id="PS50850"/>
    </source>
</evidence>
<dbReference type="InterPro" id="IPR011701">
    <property type="entry name" value="MFS"/>
</dbReference>
<dbReference type="GO" id="GO:0022857">
    <property type="term" value="F:transmembrane transporter activity"/>
    <property type="evidence" value="ECO:0007669"/>
    <property type="project" value="InterPro"/>
</dbReference>
<dbReference type="PANTHER" id="PTHR11360:SF224">
    <property type="entry name" value="MAJOR FACILITATOR SUPERFAMILY (MFS) PROFILE DOMAIN-CONTAINING PROTEIN-RELATED"/>
    <property type="match status" value="1"/>
</dbReference>
<dbReference type="InterPro" id="IPR020846">
    <property type="entry name" value="MFS_dom"/>
</dbReference>
<dbReference type="OrthoDB" id="5667at2759"/>
<evidence type="ECO:0000256" key="3">
    <source>
        <dbReference type="ARBA" id="ARBA00022448"/>
    </source>
</evidence>
<evidence type="ECO:0000256" key="1">
    <source>
        <dbReference type="ARBA" id="ARBA00004141"/>
    </source>
</evidence>
<feature type="transmembrane region" description="Helical" evidence="8">
    <location>
        <begin position="363"/>
        <end position="386"/>
    </location>
</feature>
<dbReference type="InterPro" id="IPR050327">
    <property type="entry name" value="Proton-linked_MCT"/>
</dbReference>
<feature type="region of interest" description="Disordered" evidence="7">
    <location>
        <begin position="1"/>
        <end position="22"/>
    </location>
</feature>
<evidence type="ECO:0000256" key="2">
    <source>
        <dbReference type="ARBA" id="ARBA00006727"/>
    </source>
</evidence>
<accession>A0A6A5SHC4</accession>
<feature type="transmembrane region" description="Helical" evidence="8">
    <location>
        <begin position="101"/>
        <end position="119"/>
    </location>
</feature>
<evidence type="ECO:0000313" key="11">
    <source>
        <dbReference type="Proteomes" id="UP000800038"/>
    </source>
</evidence>
<keyword evidence="5 8" id="KW-1133">Transmembrane helix</keyword>